<dbReference type="PATRIC" id="fig|46224.3.peg.4238"/>
<dbReference type="NCBIfam" id="TIGR03057">
    <property type="entry name" value="xxxLxxG_by_4"/>
    <property type="match status" value="6"/>
</dbReference>
<dbReference type="InterPro" id="IPR017501">
    <property type="entry name" value="Phage_infect_YhgE_C"/>
</dbReference>
<dbReference type="NCBIfam" id="TIGR03061">
    <property type="entry name" value="pip_yhgE_Nterm"/>
    <property type="match status" value="1"/>
</dbReference>
<feature type="transmembrane region" description="Helical" evidence="6">
    <location>
        <begin position="665"/>
        <end position="689"/>
    </location>
</feature>
<reference evidence="8 9" key="1">
    <citation type="submission" date="2016-01" db="EMBL/GenBank/DDBJ databases">
        <title>Genome Sequences of Twelve Sporeforming Bacillus Species Isolated from Foods.</title>
        <authorList>
            <person name="Berendsen E.M."/>
            <person name="Wells-Bennik M.H."/>
            <person name="Krawcyk A.O."/>
            <person name="De Jong A."/>
            <person name="Holsappel S."/>
            <person name="Eijlander R.T."/>
            <person name="Kuipers O.P."/>
        </authorList>
    </citation>
    <scope>NUCLEOTIDE SEQUENCE [LARGE SCALE GENOMIC DNA]</scope>
    <source>
        <strain evidence="8 9">B4102</strain>
    </source>
</reference>
<evidence type="ECO:0000313" key="9">
    <source>
        <dbReference type="Proteomes" id="UP000075666"/>
    </source>
</evidence>
<feature type="transmembrane region" description="Helical" evidence="6">
    <location>
        <begin position="20"/>
        <end position="42"/>
    </location>
</feature>
<sequence>MKGSLFLAELKGIVRHPMSLIQVLAIILVPILYAGMFIWAFWDPYGRLEKLPVAVINEDKGSVMQDEKIEIGDKLIDNLKEKKSMNFHFVSKDAAYKGLENQKYYMVIEIPENFSANATTLLDKDPKRLQLKYVQNQSANYTSSKIGESAMTKIKDAVSKEVSTTYAEEMFDAIKKMGDGFNTASDGASKLYDGAKKLGDGTKSLKENLELLAKNSITFNDGVVKAKSGAGDLSKGSNDLANGLNQLNDGSNQLYNASKDMQNGTKELTKGINQASEGLGALNKGMPALVDGTKKVQGGLEQFKNELPPAIANAFSSQLTEGVKGINQGVDQLQSGIEKGLIDSIDSQAIQQKEAMSNLIKELYDKKVDPNVIKIVQDQMLASAEQQKSKLDLAKKDLHNQLNTGFQTFKNQVSQKMTGNKNQITKQIKEQTDPQFDKLIAGVSTINKNQVKVQKGIEQLANGSTLLSNGAAKLQNGQNQYIESLGLFTSKMNDAATGANKLSEGAKTLNNGLNQLADGSTQIKDGSHKLADGSKKLDDGTKDLKDGTKEMKGKLSDASKDANSVKGNDKQYDMMSDPIHLKKDVVNHVPNYGTGLTPYFLSLGLFVGGLLLTIIFNVREPATEPKNAFSWFFGKYGIMAIVGIFQALIAVWIIVGMIGVDVKSVPLFIVAAIVTSLTFMAIIHFFVAALDNPGRYIAIIVLILQLTSSAGTFPLELLPNALKPIHEALPMTYSLQAFRAVISNGDYSLMWHNLGILAIYLVSFMILTLGYFIFKSKKMDKTKTNEEVIA</sequence>
<feature type="domain" description="ABC-2 type transporter transmembrane" evidence="7">
    <location>
        <begin position="507"/>
        <end position="769"/>
    </location>
</feature>
<dbReference type="AlphaFoldDB" id="A0A150KN77"/>
<feature type="transmembrane region" description="Helical" evidence="6">
    <location>
        <begin position="754"/>
        <end position="774"/>
    </location>
</feature>
<feature type="transmembrane region" description="Helical" evidence="6">
    <location>
        <begin position="696"/>
        <end position="715"/>
    </location>
</feature>
<dbReference type="InterPro" id="IPR017500">
    <property type="entry name" value="Phage_infect_YhgE_N"/>
</dbReference>
<dbReference type="Proteomes" id="UP000075666">
    <property type="component" value="Unassembled WGS sequence"/>
</dbReference>
<evidence type="ECO:0000256" key="2">
    <source>
        <dbReference type="ARBA" id="ARBA00022692"/>
    </source>
</evidence>
<comment type="subcellular location">
    <subcellularLocation>
        <location evidence="1">Membrane</location>
        <topology evidence="1">Multi-pass membrane protein</topology>
    </subcellularLocation>
</comment>
<keyword evidence="9" id="KW-1185">Reference proteome</keyword>
<dbReference type="Gene3D" id="1.10.287.950">
    <property type="entry name" value="Methyl-accepting chemotaxis protein"/>
    <property type="match status" value="2"/>
</dbReference>
<evidence type="ECO:0000256" key="6">
    <source>
        <dbReference type="SAM" id="Phobius"/>
    </source>
</evidence>
<feature type="transmembrane region" description="Helical" evidence="6">
    <location>
        <begin position="638"/>
        <end position="659"/>
    </location>
</feature>
<feature type="domain" description="ABC-2 type transporter transmembrane" evidence="7">
    <location>
        <begin position="25"/>
        <end position="157"/>
    </location>
</feature>
<dbReference type="PANTHER" id="PTHR43077:SF5">
    <property type="entry name" value="PHAGE INFECTION PROTEIN"/>
    <property type="match status" value="1"/>
</dbReference>
<protein>
    <recommendedName>
        <fullName evidence="7">ABC-2 type transporter transmembrane domain-containing protein</fullName>
    </recommendedName>
</protein>
<dbReference type="RefSeq" id="WP_066233955.1">
    <property type="nucleotide sequence ID" value="NZ_LQYN01000086.1"/>
</dbReference>
<organism evidence="8 9">
    <name type="scientific">Heyndrickxia sporothermodurans</name>
    <dbReference type="NCBI Taxonomy" id="46224"/>
    <lineage>
        <taxon>Bacteria</taxon>
        <taxon>Bacillati</taxon>
        <taxon>Bacillota</taxon>
        <taxon>Bacilli</taxon>
        <taxon>Bacillales</taxon>
        <taxon>Bacillaceae</taxon>
        <taxon>Heyndrickxia</taxon>
    </lineage>
</organism>
<dbReference type="GO" id="GO:0016020">
    <property type="term" value="C:membrane"/>
    <property type="evidence" value="ECO:0007669"/>
    <property type="project" value="UniProtKB-SubCell"/>
</dbReference>
<accession>A0A150KN77</accession>
<keyword evidence="2 6" id="KW-0812">Transmembrane</keyword>
<dbReference type="PANTHER" id="PTHR43077">
    <property type="entry name" value="TRANSPORT PERMEASE YVFS-RELATED"/>
    <property type="match status" value="1"/>
</dbReference>
<evidence type="ECO:0000256" key="1">
    <source>
        <dbReference type="ARBA" id="ARBA00004141"/>
    </source>
</evidence>
<keyword evidence="4 6" id="KW-0472">Membrane</keyword>
<evidence type="ECO:0000259" key="7">
    <source>
        <dbReference type="Pfam" id="PF12698"/>
    </source>
</evidence>
<dbReference type="GO" id="GO:0140359">
    <property type="term" value="F:ABC-type transporter activity"/>
    <property type="evidence" value="ECO:0007669"/>
    <property type="project" value="InterPro"/>
</dbReference>
<comment type="caution">
    <text evidence="8">The sequence shown here is derived from an EMBL/GenBank/DDBJ whole genome shotgun (WGS) entry which is preliminary data.</text>
</comment>
<evidence type="ECO:0000256" key="3">
    <source>
        <dbReference type="ARBA" id="ARBA00022989"/>
    </source>
</evidence>
<feature type="compositionally biased region" description="Basic and acidic residues" evidence="5">
    <location>
        <begin position="525"/>
        <end position="560"/>
    </location>
</feature>
<proteinExistence type="predicted"/>
<dbReference type="EMBL" id="LQYN01000086">
    <property type="protein sequence ID" value="KYC97174.1"/>
    <property type="molecule type" value="Genomic_DNA"/>
</dbReference>
<evidence type="ECO:0000256" key="4">
    <source>
        <dbReference type="ARBA" id="ARBA00023136"/>
    </source>
</evidence>
<dbReference type="OrthoDB" id="9811483at2"/>
<gene>
    <name evidence="8" type="ORF">B4102_0829</name>
</gene>
<dbReference type="Gene3D" id="3.40.1710.10">
    <property type="entry name" value="abc type-2 transporter like domain"/>
    <property type="match status" value="1"/>
</dbReference>
<feature type="transmembrane region" description="Helical" evidence="6">
    <location>
        <begin position="599"/>
        <end position="618"/>
    </location>
</feature>
<evidence type="ECO:0000256" key="5">
    <source>
        <dbReference type="SAM" id="MobiDB-lite"/>
    </source>
</evidence>
<feature type="region of interest" description="Disordered" evidence="5">
    <location>
        <begin position="519"/>
        <end position="567"/>
    </location>
</feature>
<dbReference type="InterPro" id="IPR051328">
    <property type="entry name" value="T7SS_ABC-Transporter"/>
</dbReference>
<dbReference type="InterPro" id="IPR013525">
    <property type="entry name" value="ABC2_TM"/>
</dbReference>
<dbReference type="InterPro" id="IPR023908">
    <property type="entry name" value="xxxLxxG_rpt"/>
</dbReference>
<dbReference type="Pfam" id="PF12698">
    <property type="entry name" value="ABC2_membrane_3"/>
    <property type="match status" value="2"/>
</dbReference>
<name>A0A150KN77_9BACI</name>
<dbReference type="NCBIfam" id="TIGR03062">
    <property type="entry name" value="pip_yhgE_Cterm"/>
    <property type="match status" value="1"/>
</dbReference>
<evidence type="ECO:0000313" key="8">
    <source>
        <dbReference type="EMBL" id="KYC97174.1"/>
    </source>
</evidence>
<keyword evidence="3 6" id="KW-1133">Transmembrane helix</keyword>